<evidence type="ECO:0000313" key="2">
    <source>
        <dbReference type="EMBL" id="KAK9291314.1"/>
    </source>
</evidence>
<comment type="caution">
    <text evidence="2">The sequence shown here is derived from an EMBL/GenBank/DDBJ whole genome shotgun (WGS) entry which is preliminary data.</text>
</comment>
<evidence type="ECO:0000313" key="3">
    <source>
        <dbReference type="Proteomes" id="UP001415857"/>
    </source>
</evidence>
<gene>
    <name evidence="2" type="ORF">L1049_019259</name>
</gene>
<dbReference type="InterPro" id="IPR038944">
    <property type="entry name" value="OEP7-like"/>
</dbReference>
<dbReference type="EMBL" id="JBBPBK010000001">
    <property type="protein sequence ID" value="KAK9291314.1"/>
    <property type="molecule type" value="Genomic_DNA"/>
</dbReference>
<reference evidence="2 3" key="1">
    <citation type="journal article" date="2024" name="Plant J.">
        <title>Genome sequences and population genomics reveal climatic adaptation and genomic divergence between two closely related sweetgum species.</title>
        <authorList>
            <person name="Xu W.Q."/>
            <person name="Ren C.Q."/>
            <person name="Zhang X.Y."/>
            <person name="Comes H.P."/>
            <person name="Liu X.H."/>
            <person name="Li Y.G."/>
            <person name="Kettle C.J."/>
            <person name="Jalonen R."/>
            <person name="Gaisberger H."/>
            <person name="Ma Y.Z."/>
            <person name="Qiu Y.X."/>
        </authorList>
    </citation>
    <scope>NUCLEOTIDE SEQUENCE [LARGE SCALE GENOMIC DNA]</scope>
    <source>
        <strain evidence="2">Hangzhou</strain>
    </source>
</reference>
<accession>A0AAP0S9F0</accession>
<dbReference type="GO" id="GO:0009707">
    <property type="term" value="C:chloroplast outer membrane"/>
    <property type="evidence" value="ECO:0007669"/>
    <property type="project" value="TreeGrafter"/>
</dbReference>
<keyword evidence="3" id="KW-1185">Reference proteome</keyword>
<sequence length="80" mass="8349">MRMGRSAKVGPLKSAAVVFGALAFGWLAIELALKPFLDKARVAMDKFDPTHNPDEVDGEGDTSLKNSPSKVDASGATASS</sequence>
<feature type="region of interest" description="Disordered" evidence="1">
    <location>
        <begin position="47"/>
        <end position="80"/>
    </location>
</feature>
<evidence type="ECO:0000256" key="1">
    <source>
        <dbReference type="SAM" id="MobiDB-lite"/>
    </source>
</evidence>
<proteinExistence type="predicted"/>
<name>A0AAP0S9F0_LIQFO</name>
<dbReference type="Proteomes" id="UP001415857">
    <property type="component" value="Unassembled WGS sequence"/>
</dbReference>
<dbReference type="AlphaFoldDB" id="A0AAP0S9F0"/>
<organism evidence="2 3">
    <name type="scientific">Liquidambar formosana</name>
    <name type="common">Formosan gum</name>
    <dbReference type="NCBI Taxonomy" id="63359"/>
    <lineage>
        <taxon>Eukaryota</taxon>
        <taxon>Viridiplantae</taxon>
        <taxon>Streptophyta</taxon>
        <taxon>Embryophyta</taxon>
        <taxon>Tracheophyta</taxon>
        <taxon>Spermatophyta</taxon>
        <taxon>Magnoliopsida</taxon>
        <taxon>eudicotyledons</taxon>
        <taxon>Gunneridae</taxon>
        <taxon>Pentapetalae</taxon>
        <taxon>Saxifragales</taxon>
        <taxon>Altingiaceae</taxon>
        <taxon>Liquidambar</taxon>
    </lineage>
</organism>
<dbReference type="PANTHER" id="PTHR33982">
    <property type="entry name" value="OUTER ENVELOPE MEMBRANE PROTEIN 7-RELATED"/>
    <property type="match status" value="1"/>
</dbReference>
<evidence type="ECO:0008006" key="4">
    <source>
        <dbReference type="Google" id="ProtNLM"/>
    </source>
</evidence>
<protein>
    <recommendedName>
        <fullName evidence="4">Outer envelope membrane protein 7</fullName>
    </recommendedName>
</protein>
<dbReference type="PANTHER" id="PTHR33982:SF5">
    <property type="entry name" value="OUTER ENVELOPE MEMBRANE PROTEIN 7"/>
    <property type="match status" value="1"/>
</dbReference>